<reference evidence="1 2" key="1">
    <citation type="submission" date="2016-04" db="EMBL/GenBank/DDBJ databases">
        <title>Draft genome sequence of freshwater magnetotactic bacteria Magnetospirillum marisnigri SP-1 and Magnetospirillum moscoviense BB-1.</title>
        <authorList>
            <person name="Koziaeva V."/>
            <person name="Dziuba M.V."/>
            <person name="Ivanov T.M."/>
            <person name="Kuznetsov B."/>
            <person name="Grouzdev D.S."/>
        </authorList>
    </citation>
    <scope>NUCLEOTIDE SEQUENCE [LARGE SCALE GENOMIC DNA]</scope>
    <source>
        <strain evidence="1 2">BB-1</strain>
    </source>
</reference>
<proteinExistence type="predicted"/>
<gene>
    <name evidence="1" type="ORF">A6A05_06490</name>
</gene>
<sequence length="95" mass="10744">MLVDLAILIQGVVVPLLDSADYCPSNMERGIFVHKNNSRIVSRQRAIAAIADDSTITQHINQARQRDDLQRLQLSDPVGVMTCFFKMIWSRVNAF</sequence>
<dbReference type="STRING" id="1437059.A6A05_06490"/>
<evidence type="ECO:0000313" key="1">
    <source>
        <dbReference type="EMBL" id="OAN63194.1"/>
    </source>
</evidence>
<protein>
    <submittedName>
        <fullName evidence="1">Uncharacterized protein</fullName>
    </submittedName>
</protein>
<keyword evidence="2" id="KW-1185">Reference proteome</keyword>
<accession>A0A178MYQ1</accession>
<dbReference type="AlphaFoldDB" id="A0A178MYQ1"/>
<name>A0A178MYQ1_9PROT</name>
<evidence type="ECO:0000313" key="2">
    <source>
        <dbReference type="Proteomes" id="UP000078543"/>
    </source>
</evidence>
<dbReference type="EMBL" id="LWQU01000043">
    <property type="protein sequence ID" value="OAN63194.1"/>
    <property type="molecule type" value="Genomic_DNA"/>
</dbReference>
<comment type="caution">
    <text evidence="1">The sequence shown here is derived from an EMBL/GenBank/DDBJ whole genome shotgun (WGS) entry which is preliminary data.</text>
</comment>
<organism evidence="1 2">
    <name type="scientific">Magnetospirillum moscoviense</name>
    <dbReference type="NCBI Taxonomy" id="1437059"/>
    <lineage>
        <taxon>Bacteria</taxon>
        <taxon>Pseudomonadati</taxon>
        <taxon>Pseudomonadota</taxon>
        <taxon>Alphaproteobacteria</taxon>
        <taxon>Rhodospirillales</taxon>
        <taxon>Rhodospirillaceae</taxon>
        <taxon>Magnetospirillum</taxon>
    </lineage>
</organism>
<dbReference type="Proteomes" id="UP000078543">
    <property type="component" value="Unassembled WGS sequence"/>
</dbReference>